<sequence>MPFSSREWHLIRRPVGAAVPSDFALVTSSVPDPGPGQVIVRNDYISVDPYMRGRMSEDKAFMAPFALGETMTGNAVGRVVASADPAVPVGSTVTHFLAWREHALLDAAEVRIVDPQSVPVQAYLSVLGVTGLTAWAALTEVAPVRDGDVVFVSAAAGGVGSVAGQLARTLGASKVIGSAGGPAKTALVTERFGFDAALDYRQGDLTGQLAAAAPEGIDVYVDNVGGDHLDAAILNMNIAGRIALVGAISVYDATEPIPGPSSLRVAIDSRLNLRGMNVIDHEHLAADYAAKAAGWLGDGSLVSEETVVDGIDQTVEAFLAMMRGRNVGKMLVRLDHG</sequence>
<dbReference type="RefSeq" id="WP_069847036.1">
    <property type="nucleotide sequence ID" value="NZ_CP014859.1"/>
</dbReference>
<dbReference type="EMBL" id="CP014859">
    <property type="protein sequence ID" value="AOS61907.1"/>
    <property type="molecule type" value="Genomic_DNA"/>
</dbReference>
<dbReference type="InterPro" id="IPR020843">
    <property type="entry name" value="ER"/>
</dbReference>
<evidence type="ECO:0000313" key="4">
    <source>
        <dbReference type="Proteomes" id="UP000095210"/>
    </source>
</evidence>
<dbReference type="Proteomes" id="UP000095210">
    <property type="component" value="Chromosome"/>
</dbReference>
<reference evidence="4" key="1">
    <citation type="submission" date="2016-03" db="EMBL/GenBank/DDBJ databases">
        <title>Complete genome sequence of the type strain Actinoalloteichus hymeniacidonis DSM 45092.</title>
        <authorList>
            <person name="Schaffert L."/>
            <person name="Albersmeier A."/>
            <person name="Winkler A."/>
            <person name="Kalinowski J."/>
            <person name="Zotchev S."/>
            <person name="Ruckert C."/>
        </authorList>
    </citation>
    <scope>NUCLEOTIDE SEQUENCE [LARGE SCALE GENOMIC DNA]</scope>
    <source>
        <strain evidence="4">HPA177(T) (DSM 45092(T))</strain>
    </source>
</reference>
<dbReference type="Pfam" id="PF16884">
    <property type="entry name" value="ADH_N_2"/>
    <property type="match status" value="1"/>
</dbReference>
<dbReference type="Gene3D" id="3.90.180.10">
    <property type="entry name" value="Medium-chain alcohol dehydrogenases, catalytic domain"/>
    <property type="match status" value="1"/>
</dbReference>
<evidence type="ECO:0000256" key="1">
    <source>
        <dbReference type="ARBA" id="ARBA00023002"/>
    </source>
</evidence>
<dbReference type="InterPro" id="IPR045010">
    <property type="entry name" value="MDR_fam"/>
</dbReference>
<name>A0AAC9MXI1_9PSEU</name>
<dbReference type="FunFam" id="3.40.50.720:FF:000121">
    <property type="entry name" value="Prostaglandin reductase 2"/>
    <property type="match status" value="1"/>
</dbReference>
<dbReference type="SUPFAM" id="SSF51735">
    <property type="entry name" value="NAD(P)-binding Rossmann-fold domains"/>
    <property type="match status" value="1"/>
</dbReference>
<keyword evidence="1 3" id="KW-0560">Oxidoreductase</keyword>
<evidence type="ECO:0000259" key="2">
    <source>
        <dbReference type="SMART" id="SM00829"/>
    </source>
</evidence>
<dbReference type="EC" id="1.3.1.74" evidence="3"/>
<dbReference type="AlphaFoldDB" id="A0AAC9MXI1"/>
<organism evidence="3 4">
    <name type="scientific">Actinoalloteichus hymeniacidonis</name>
    <dbReference type="NCBI Taxonomy" id="340345"/>
    <lineage>
        <taxon>Bacteria</taxon>
        <taxon>Bacillati</taxon>
        <taxon>Actinomycetota</taxon>
        <taxon>Actinomycetes</taxon>
        <taxon>Pseudonocardiales</taxon>
        <taxon>Pseudonocardiaceae</taxon>
        <taxon>Actinoalloteichus</taxon>
    </lineage>
</organism>
<dbReference type="InterPro" id="IPR036291">
    <property type="entry name" value="NAD(P)-bd_dom_sf"/>
</dbReference>
<dbReference type="GO" id="GO:0032440">
    <property type="term" value="F:2-alkenal reductase [NAD(P)H] activity"/>
    <property type="evidence" value="ECO:0007669"/>
    <property type="project" value="UniProtKB-EC"/>
</dbReference>
<dbReference type="CDD" id="cd05288">
    <property type="entry name" value="PGDH"/>
    <property type="match status" value="1"/>
</dbReference>
<dbReference type="Gene3D" id="3.40.50.720">
    <property type="entry name" value="NAD(P)-binding Rossmann-like Domain"/>
    <property type="match status" value="1"/>
</dbReference>
<feature type="domain" description="Enoyl reductase (ER)" evidence="2">
    <location>
        <begin position="18"/>
        <end position="332"/>
    </location>
</feature>
<dbReference type="SMART" id="SM00829">
    <property type="entry name" value="PKS_ER"/>
    <property type="match status" value="1"/>
</dbReference>
<dbReference type="PANTHER" id="PTHR43205:SF7">
    <property type="entry name" value="PROSTAGLANDIN REDUCTASE 1"/>
    <property type="match status" value="1"/>
</dbReference>
<gene>
    <name evidence="3" type="ORF">TL08_05400</name>
</gene>
<proteinExistence type="predicted"/>
<dbReference type="KEGG" id="ahm:TL08_05400"/>
<dbReference type="InterPro" id="IPR011032">
    <property type="entry name" value="GroES-like_sf"/>
</dbReference>
<protein>
    <submittedName>
        <fullName evidence="3">NADP-dependent oxidoreductase</fullName>
        <ecNumber evidence="3">1.3.1.74</ecNumber>
    </submittedName>
</protein>
<dbReference type="InterPro" id="IPR013149">
    <property type="entry name" value="ADH-like_C"/>
</dbReference>
<dbReference type="InterPro" id="IPR041694">
    <property type="entry name" value="ADH_N_2"/>
</dbReference>
<dbReference type="SUPFAM" id="SSF50129">
    <property type="entry name" value="GroES-like"/>
    <property type="match status" value="1"/>
</dbReference>
<accession>A0AAC9MXI1</accession>
<dbReference type="PANTHER" id="PTHR43205">
    <property type="entry name" value="PROSTAGLANDIN REDUCTASE"/>
    <property type="match status" value="1"/>
</dbReference>
<keyword evidence="4" id="KW-1185">Reference proteome</keyword>
<dbReference type="Pfam" id="PF00107">
    <property type="entry name" value="ADH_zinc_N"/>
    <property type="match status" value="1"/>
</dbReference>
<evidence type="ECO:0000313" key="3">
    <source>
        <dbReference type="EMBL" id="AOS61907.1"/>
    </source>
</evidence>